<reference evidence="2" key="1">
    <citation type="journal article" date="2010" name="Science">
        <title>Signatures of adaptation to obligate biotrophy in the Hyaloperonospora arabidopsidis genome.</title>
        <authorList>
            <person name="Baxter L."/>
            <person name="Tripathy S."/>
            <person name="Ishaque N."/>
            <person name="Boot N."/>
            <person name="Cabral A."/>
            <person name="Kemen E."/>
            <person name="Thines M."/>
            <person name="Ah-Fong A."/>
            <person name="Anderson R."/>
            <person name="Badejoko W."/>
            <person name="Bittner-Eddy P."/>
            <person name="Boore J.L."/>
            <person name="Chibucos M.C."/>
            <person name="Coates M."/>
            <person name="Dehal P."/>
            <person name="Delehaunty K."/>
            <person name="Dong S."/>
            <person name="Downton P."/>
            <person name="Dumas B."/>
            <person name="Fabro G."/>
            <person name="Fronick C."/>
            <person name="Fuerstenberg S.I."/>
            <person name="Fulton L."/>
            <person name="Gaulin E."/>
            <person name="Govers F."/>
            <person name="Hughes L."/>
            <person name="Humphray S."/>
            <person name="Jiang R.H."/>
            <person name="Judelson H."/>
            <person name="Kamoun S."/>
            <person name="Kyung K."/>
            <person name="Meijer H."/>
            <person name="Minx P."/>
            <person name="Morris P."/>
            <person name="Nelson J."/>
            <person name="Phuntumart V."/>
            <person name="Qutob D."/>
            <person name="Rehmany A."/>
            <person name="Rougon-Cardoso A."/>
            <person name="Ryden P."/>
            <person name="Torto-Alalibo T."/>
            <person name="Studholme D."/>
            <person name="Wang Y."/>
            <person name="Win J."/>
            <person name="Wood J."/>
            <person name="Clifton S.W."/>
            <person name="Rogers J."/>
            <person name="Van den Ackerveken G."/>
            <person name="Jones J.D."/>
            <person name="McDowell J.M."/>
            <person name="Beynon J."/>
            <person name="Tyler B.M."/>
        </authorList>
    </citation>
    <scope>NUCLEOTIDE SEQUENCE [LARGE SCALE GENOMIC DNA]</scope>
    <source>
        <strain evidence="2">Emoy2</strain>
    </source>
</reference>
<dbReference type="HOGENOM" id="CLU_1859105_0_0_1"/>
<keyword evidence="2" id="KW-1185">Reference proteome</keyword>
<name>M4C480_HYAAE</name>
<sequence length="138" mass="15702">MNLYLPLPIFWAYAIKVCFQRPADVAQLSLSSRNCYDGLMNHERQSYTVPHCCERRRALFAIIYRLPRDLGSHVSATAPSRAFVRACSEPVLHHMEYVHDSAELQLDGTEDSSGQWFQGRPTTKIEVAPRARGAAPRR</sequence>
<dbReference type="InParanoid" id="M4C480"/>
<dbReference type="EMBL" id="JH598209">
    <property type="status" value="NOT_ANNOTATED_CDS"/>
    <property type="molecule type" value="Genomic_DNA"/>
</dbReference>
<dbReference type="VEuPathDB" id="FungiDB:HpaG813898"/>
<dbReference type="Proteomes" id="UP000011713">
    <property type="component" value="Unassembled WGS sequence"/>
</dbReference>
<dbReference type="EnsemblProtists" id="HpaT813898">
    <property type="protein sequence ID" value="HpaP813898"/>
    <property type="gene ID" value="HpaG813898"/>
</dbReference>
<reference evidence="1" key="2">
    <citation type="submission" date="2015-06" db="UniProtKB">
        <authorList>
            <consortium name="EnsemblProtists"/>
        </authorList>
    </citation>
    <scope>IDENTIFICATION</scope>
    <source>
        <strain evidence="1">Emoy2</strain>
    </source>
</reference>
<dbReference type="AlphaFoldDB" id="M4C480"/>
<proteinExistence type="predicted"/>
<accession>M4C480</accession>
<evidence type="ECO:0000313" key="1">
    <source>
        <dbReference type="EnsemblProtists" id="HpaP813898"/>
    </source>
</evidence>
<protein>
    <submittedName>
        <fullName evidence="1">Uncharacterized protein</fullName>
    </submittedName>
</protein>
<evidence type="ECO:0000313" key="2">
    <source>
        <dbReference type="Proteomes" id="UP000011713"/>
    </source>
</evidence>
<organism evidence="1 2">
    <name type="scientific">Hyaloperonospora arabidopsidis (strain Emoy2)</name>
    <name type="common">Downy mildew agent</name>
    <name type="synonym">Peronospora arabidopsidis</name>
    <dbReference type="NCBI Taxonomy" id="559515"/>
    <lineage>
        <taxon>Eukaryota</taxon>
        <taxon>Sar</taxon>
        <taxon>Stramenopiles</taxon>
        <taxon>Oomycota</taxon>
        <taxon>Peronosporomycetes</taxon>
        <taxon>Peronosporales</taxon>
        <taxon>Peronosporaceae</taxon>
        <taxon>Hyaloperonospora</taxon>
    </lineage>
</organism>